<dbReference type="PANTHER" id="PTHR38116:SF1">
    <property type="entry name" value="BZIP DOMAIN-CONTAINING PROTEIN"/>
    <property type="match status" value="1"/>
</dbReference>
<protein>
    <recommendedName>
        <fullName evidence="4">BZIP domain-containing protein</fullName>
    </recommendedName>
</protein>
<sequence length="243" mass="27434">MTSSPEQIAVADSTNVMMSETTGFATRSRQEDDWHGVLDRKKRKQIQDRLAQRARRRRLAEARPSENASAWKTTRSKQRSRIRKDNPSPSASSDVGTRGNASTISTLQPSLEGLYSCRPVSASEGQTFLSALFENGNILGIACGASFPSKSKLAGPDVPPSLRPTLLQLSTVHWQWIDRLPFPEARDEIIIQSSNFNEEEFLWDIFNMPTFTLTPGLRAWDPNAYRMHPQFKSKWGFLFPNFT</sequence>
<keyword evidence="3" id="KW-1185">Reference proteome</keyword>
<feature type="compositionally biased region" description="Polar residues" evidence="1">
    <location>
        <begin position="1"/>
        <end position="27"/>
    </location>
</feature>
<reference evidence="2 3" key="1">
    <citation type="submission" date="2015-01" db="EMBL/GenBank/DDBJ databases">
        <title>The Genome Sequence of Ochroconis gallopava CBS43764.</title>
        <authorList>
            <consortium name="The Broad Institute Genomics Platform"/>
            <person name="Cuomo C."/>
            <person name="de Hoog S."/>
            <person name="Gorbushina A."/>
            <person name="Stielow B."/>
            <person name="Teixiera M."/>
            <person name="Abouelleil A."/>
            <person name="Chapman S.B."/>
            <person name="Priest M."/>
            <person name="Young S.K."/>
            <person name="Wortman J."/>
            <person name="Nusbaum C."/>
            <person name="Birren B."/>
        </authorList>
    </citation>
    <scope>NUCLEOTIDE SEQUENCE [LARGE SCALE GENOMIC DNA]</scope>
    <source>
        <strain evidence="2 3">CBS 43764</strain>
    </source>
</reference>
<dbReference type="OrthoDB" id="2245989at2759"/>
<name>A0A0D1Z1J8_9PEZI</name>
<dbReference type="InterPro" id="IPR021833">
    <property type="entry name" value="DUF3425"/>
</dbReference>
<dbReference type="VEuPathDB" id="FungiDB:PV09_02492"/>
<dbReference type="Proteomes" id="UP000053259">
    <property type="component" value="Unassembled WGS sequence"/>
</dbReference>
<feature type="region of interest" description="Disordered" evidence="1">
    <location>
        <begin position="1"/>
        <end position="103"/>
    </location>
</feature>
<accession>A0A0D1Z1J8</accession>
<feature type="compositionally biased region" description="Polar residues" evidence="1">
    <location>
        <begin position="87"/>
        <end position="103"/>
    </location>
</feature>
<dbReference type="Pfam" id="PF11905">
    <property type="entry name" value="DUF3425"/>
    <property type="match status" value="1"/>
</dbReference>
<gene>
    <name evidence="2" type="ORF">PV09_02492</name>
</gene>
<evidence type="ECO:0008006" key="4">
    <source>
        <dbReference type="Google" id="ProtNLM"/>
    </source>
</evidence>
<dbReference type="EMBL" id="KN847534">
    <property type="protein sequence ID" value="KIW06812.1"/>
    <property type="molecule type" value="Genomic_DNA"/>
</dbReference>
<dbReference type="HOGENOM" id="CLU_033726_1_0_1"/>
<dbReference type="InParanoid" id="A0A0D1Z1J8"/>
<proteinExistence type="predicted"/>
<dbReference type="STRING" id="253628.A0A0D1Z1J8"/>
<dbReference type="AlphaFoldDB" id="A0A0D1Z1J8"/>
<dbReference type="GeneID" id="27310465"/>
<organism evidence="2 3">
    <name type="scientific">Verruconis gallopava</name>
    <dbReference type="NCBI Taxonomy" id="253628"/>
    <lineage>
        <taxon>Eukaryota</taxon>
        <taxon>Fungi</taxon>
        <taxon>Dikarya</taxon>
        <taxon>Ascomycota</taxon>
        <taxon>Pezizomycotina</taxon>
        <taxon>Dothideomycetes</taxon>
        <taxon>Pleosporomycetidae</taxon>
        <taxon>Venturiales</taxon>
        <taxon>Sympoventuriaceae</taxon>
        <taxon>Verruconis</taxon>
    </lineage>
</organism>
<dbReference type="PANTHER" id="PTHR38116">
    <property type="entry name" value="CHROMOSOME 7, WHOLE GENOME SHOTGUN SEQUENCE"/>
    <property type="match status" value="1"/>
</dbReference>
<evidence type="ECO:0000313" key="2">
    <source>
        <dbReference type="EMBL" id="KIW06812.1"/>
    </source>
</evidence>
<evidence type="ECO:0000256" key="1">
    <source>
        <dbReference type="SAM" id="MobiDB-lite"/>
    </source>
</evidence>
<evidence type="ECO:0000313" key="3">
    <source>
        <dbReference type="Proteomes" id="UP000053259"/>
    </source>
</evidence>
<dbReference type="RefSeq" id="XP_016216681.1">
    <property type="nucleotide sequence ID" value="XM_016355545.1"/>
</dbReference>
<feature type="compositionally biased region" description="Basic and acidic residues" evidence="1">
    <location>
        <begin position="28"/>
        <end position="51"/>
    </location>
</feature>